<dbReference type="NCBIfam" id="TIGR01444">
    <property type="entry name" value="fkbM_fam"/>
    <property type="match status" value="1"/>
</dbReference>
<evidence type="ECO:0000313" key="3">
    <source>
        <dbReference type="Proteomes" id="UP000602745"/>
    </source>
</evidence>
<dbReference type="Gene3D" id="3.40.50.150">
    <property type="entry name" value="Vaccinia Virus protein VP39"/>
    <property type="match status" value="1"/>
</dbReference>
<dbReference type="SUPFAM" id="SSF53335">
    <property type="entry name" value="S-adenosyl-L-methionine-dependent methyltransferases"/>
    <property type="match status" value="1"/>
</dbReference>
<dbReference type="InterPro" id="IPR029063">
    <property type="entry name" value="SAM-dependent_MTases_sf"/>
</dbReference>
<feature type="domain" description="Methyltransferase FkbM" evidence="1">
    <location>
        <begin position="44"/>
        <end position="174"/>
    </location>
</feature>
<dbReference type="AlphaFoldDB" id="A0A8J2VSY4"/>
<gene>
    <name evidence="2" type="ORF">GCM10007276_13970</name>
</gene>
<dbReference type="PANTHER" id="PTHR34203">
    <property type="entry name" value="METHYLTRANSFERASE, FKBM FAMILY PROTEIN"/>
    <property type="match status" value="1"/>
</dbReference>
<dbReference type="Proteomes" id="UP000602745">
    <property type="component" value="Unassembled WGS sequence"/>
</dbReference>
<dbReference type="InterPro" id="IPR052514">
    <property type="entry name" value="SAM-dependent_MTase"/>
</dbReference>
<proteinExistence type="predicted"/>
<protein>
    <recommendedName>
        <fullName evidence="1">Methyltransferase FkbM domain-containing protein</fullName>
    </recommendedName>
</protein>
<reference evidence="2" key="2">
    <citation type="submission" date="2020-09" db="EMBL/GenBank/DDBJ databases">
        <authorList>
            <person name="Sun Q."/>
            <person name="Sedlacek I."/>
        </authorList>
    </citation>
    <scope>NUCLEOTIDE SEQUENCE</scope>
    <source>
        <strain evidence="2">CCM 7684</strain>
    </source>
</reference>
<accession>A0A8J2VSY4</accession>
<dbReference type="PANTHER" id="PTHR34203:SF15">
    <property type="entry name" value="SLL1173 PROTEIN"/>
    <property type="match status" value="1"/>
</dbReference>
<evidence type="ECO:0000313" key="2">
    <source>
        <dbReference type="EMBL" id="GGE37784.1"/>
    </source>
</evidence>
<sequence length="261" mass="28213">MADHLKAARGIARSCRIYYGDRDRSARMDALYRRFISPGALVFDIGSHVGDRIASFRRLGARVIAVEPQPAAAAFLRLAYGWRRNVTVIQAAIGRAEGLLDLHINLSNPTISTGSAAFIAAAGEAPGWHDQKWDRQQSVPLLTLDSLIAREGCPGFIKIDVEGFEAEVLAGLKTPVPALSFEFTTIQRDVAEACLARLMDLGSYRFNAALGENHRMEFAEPIDGGAMRNWLGGLPHQANSGDIYAVLNSGDPAAGGAEQRP</sequence>
<evidence type="ECO:0000259" key="1">
    <source>
        <dbReference type="Pfam" id="PF05050"/>
    </source>
</evidence>
<name>A0A8J2VSY4_9RHOB</name>
<dbReference type="Pfam" id="PF05050">
    <property type="entry name" value="Methyltransf_21"/>
    <property type="match status" value="1"/>
</dbReference>
<organism evidence="2 3">
    <name type="scientific">Agaricicola taiwanensis</name>
    <dbReference type="NCBI Taxonomy" id="591372"/>
    <lineage>
        <taxon>Bacteria</taxon>
        <taxon>Pseudomonadati</taxon>
        <taxon>Pseudomonadota</taxon>
        <taxon>Alphaproteobacteria</taxon>
        <taxon>Rhodobacterales</taxon>
        <taxon>Paracoccaceae</taxon>
        <taxon>Agaricicola</taxon>
    </lineage>
</organism>
<dbReference type="InterPro" id="IPR006342">
    <property type="entry name" value="FkbM_mtfrase"/>
</dbReference>
<dbReference type="EMBL" id="BMCP01000001">
    <property type="protein sequence ID" value="GGE37784.1"/>
    <property type="molecule type" value="Genomic_DNA"/>
</dbReference>
<keyword evidence="3" id="KW-1185">Reference proteome</keyword>
<comment type="caution">
    <text evidence="2">The sequence shown here is derived from an EMBL/GenBank/DDBJ whole genome shotgun (WGS) entry which is preliminary data.</text>
</comment>
<reference evidence="2" key="1">
    <citation type="journal article" date="2014" name="Int. J. Syst. Evol. Microbiol.">
        <title>Complete genome sequence of Corynebacterium casei LMG S-19264T (=DSM 44701T), isolated from a smear-ripened cheese.</title>
        <authorList>
            <consortium name="US DOE Joint Genome Institute (JGI-PGF)"/>
            <person name="Walter F."/>
            <person name="Albersmeier A."/>
            <person name="Kalinowski J."/>
            <person name="Ruckert C."/>
        </authorList>
    </citation>
    <scope>NUCLEOTIDE SEQUENCE</scope>
    <source>
        <strain evidence="2">CCM 7684</strain>
    </source>
</reference>